<dbReference type="EMBL" id="GDIQ01005714">
    <property type="protein sequence ID" value="JAN89023.1"/>
    <property type="molecule type" value="Transcribed_RNA"/>
</dbReference>
<proteinExistence type="predicted"/>
<reference evidence="1" key="1">
    <citation type="submission" date="2015-10" db="EMBL/GenBank/DDBJ databases">
        <title>EvidentialGene: Evidence-directed Construction of Complete mRNA Transcriptomes without Genomes.</title>
        <authorList>
            <person name="Gilbert D.G."/>
        </authorList>
    </citation>
    <scope>NUCLEOTIDE SEQUENCE</scope>
</reference>
<evidence type="ECO:0000313" key="1">
    <source>
        <dbReference type="EMBL" id="JAN89023.1"/>
    </source>
</evidence>
<protein>
    <submittedName>
        <fullName evidence="1">Uncharacterized protein</fullName>
    </submittedName>
</protein>
<accession>A0A0P6BRM8</accession>
<organism evidence="1">
    <name type="scientific">Daphnia magna</name>
    <dbReference type="NCBI Taxonomy" id="35525"/>
    <lineage>
        <taxon>Eukaryota</taxon>
        <taxon>Metazoa</taxon>
        <taxon>Ecdysozoa</taxon>
        <taxon>Arthropoda</taxon>
        <taxon>Crustacea</taxon>
        <taxon>Branchiopoda</taxon>
        <taxon>Diplostraca</taxon>
        <taxon>Cladocera</taxon>
        <taxon>Anomopoda</taxon>
        <taxon>Daphniidae</taxon>
        <taxon>Daphnia</taxon>
    </lineage>
</organism>
<name>A0A0P6BRM8_9CRUS</name>
<dbReference type="AlphaFoldDB" id="A0A0P6BRM8"/>
<sequence length="69" mass="8060">MSRRQKKMYICFTPDVILFTIGFTHPNYRINSPHPPNPQMKKKIITCLFPSTNLPIKKTLRLLIFAVLS</sequence>